<evidence type="ECO:0000256" key="1">
    <source>
        <dbReference type="SAM" id="MobiDB-lite"/>
    </source>
</evidence>
<evidence type="ECO:0000256" key="2">
    <source>
        <dbReference type="SAM" id="Phobius"/>
    </source>
</evidence>
<feature type="transmembrane region" description="Helical" evidence="2">
    <location>
        <begin position="98"/>
        <end position="122"/>
    </location>
</feature>
<dbReference type="AlphaFoldDB" id="A0A1I8ARC3"/>
<dbReference type="Proteomes" id="UP000095287">
    <property type="component" value="Unplaced"/>
</dbReference>
<reference evidence="4" key="1">
    <citation type="submission" date="2016-11" db="UniProtKB">
        <authorList>
            <consortium name="WormBaseParasite"/>
        </authorList>
    </citation>
    <scope>IDENTIFICATION</scope>
</reference>
<dbReference type="WBParaSite" id="L893_g8425.t1">
    <property type="protein sequence ID" value="L893_g8425.t1"/>
    <property type="gene ID" value="L893_g8425"/>
</dbReference>
<sequence length="172" mass="18482">MLVLQELVSCDDYWLFGNYQAYEYQLKKPGEAKLSARRQLSLAQTQISAKTQIFESSKIQFKVQSQVRLCLAVKRTYSETEAPLSVWFRRTVNRSTPFMMLALFVVLHSLALLAPLVSMNFFCGSKKAAPPPAAAAAAAPADAAPAANPEGAAPAPQEGAAPAPQEGAAPAQ</sequence>
<organism evidence="3 4">
    <name type="scientific">Steinernema glaseri</name>
    <dbReference type="NCBI Taxonomy" id="37863"/>
    <lineage>
        <taxon>Eukaryota</taxon>
        <taxon>Metazoa</taxon>
        <taxon>Ecdysozoa</taxon>
        <taxon>Nematoda</taxon>
        <taxon>Chromadorea</taxon>
        <taxon>Rhabditida</taxon>
        <taxon>Tylenchina</taxon>
        <taxon>Panagrolaimomorpha</taxon>
        <taxon>Strongyloidoidea</taxon>
        <taxon>Steinernematidae</taxon>
        <taxon>Steinernema</taxon>
    </lineage>
</organism>
<feature type="compositionally biased region" description="Low complexity" evidence="1">
    <location>
        <begin position="134"/>
        <end position="172"/>
    </location>
</feature>
<keyword evidence="3" id="KW-1185">Reference proteome</keyword>
<evidence type="ECO:0000313" key="3">
    <source>
        <dbReference type="Proteomes" id="UP000095287"/>
    </source>
</evidence>
<name>A0A1I8ARC3_9BILA</name>
<evidence type="ECO:0000313" key="4">
    <source>
        <dbReference type="WBParaSite" id="L893_g8425.t1"/>
    </source>
</evidence>
<keyword evidence="2" id="KW-0472">Membrane</keyword>
<keyword evidence="2" id="KW-0812">Transmembrane</keyword>
<keyword evidence="2" id="KW-1133">Transmembrane helix</keyword>
<proteinExistence type="predicted"/>
<feature type="region of interest" description="Disordered" evidence="1">
    <location>
        <begin position="128"/>
        <end position="172"/>
    </location>
</feature>
<accession>A0A1I8ARC3</accession>
<protein>
    <submittedName>
        <fullName evidence="4">Transmembrane protein</fullName>
    </submittedName>
</protein>